<dbReference type="GO" id="GO:0050188">
    <property type="term" value="F:phosphoenolpyruvate mutase activity"/>
    <property type="evidence" value="ECO:0007669"/>
    <property type="project" value="UniProtKB-EC"/>
</dbReference>
<dbReference type="PANTHER" id="PTHR42905:SF7">
    <property type="entry name" value="PHOSPHOENOLPYRUVATE PHOSPHOMUTASE"/>
    <property type="match status" value="1"/>
</dbReference>
<dbReference type="EMBL" id="FZMO01000544">
    <property type="protein sequence ID" value="SNQ51636.1"/>
    <property type="molecule type" value="Genomic_DNA"/>
</dbReference>
<dbReference type="CDD" id="cd00377">
    <property type="entry name" value="ICL_PEPM"/>
    <property type="match status" value="1"/>
</dbReference>
<evidence type="ECO:0000256" key="1">
    <source>
        <dbReference type="ARBA" id="ARBA00038455"/>
    </source>
</evidence>
<keyword evidence="3" id="KW-1185">Reference proteome</keyword>
<dbReference type="RefSeq" id="WP_101835711.1">
    <property type="nucleotide sequence ID" value="NZ_FZMO01000544.1"/>
</dbReference>
<dbReference type="SUPFAM" id="SSF51621">
    <property type="entry name" value="Phosphoenolpyruvate/pyruvate domain"/>
    <property type="match status" value="1"/>
</dbReference>
<dbReference type="OrthoDB" id="9771433at2"/>
<dbReference type="InterPro" id="IPR015813">
    <property type="entry name" value="Pyrv/PenolPyrv_kinase-like_dom"/>
</dbReference>
<dbReference type="Proteomes" id="UP000234331">
    <property type="component" value="Unassembled WGS sequence"/>
</dbReference>
<keyword evidence="2" id="KW-0670">Pyruvate</keyword>
<name>A0A2I2L136_9ACTN</name>
<comment type="similarity">
    <text evidence="1">Belongs to the isocitrate lyase/PEP mutase superfamily. PEP mutase family.</text>
</comment>
<keyword evidence="2" id="KW-0413">Isomerase</keyword>
<sequence length="225" mass="24287">MTDYLQAAVHIQRRVGVPVVADCDTGFGGAMNVAYLVHEYEAAGITAVCIEDKLYPKLNSFAPGQQDLLDTAAFARKIAVAKRVQHGADFFVIARTEALISGLGVDEALHRAHAYADSGADAVLVHSKEPTHAQVGAFLDRWDGRVPIVLVPTTYPGWHFDDAVKAGASLVIYANQGLRATIDALRTTFDAIVTRGGSADLEPSLASLSDVFALQRLRQWQELDD</sequence>
<dbReference type="AlphaFoldDB" id="A0A2I2L136"/>
<organism evidence="2 3">
    <name type="scientific">Frankia canadensis</name>
    <dbReference type="NCBI Taxonomy" id="1836972"/>
    <lineage>
        <taxon>Bacteria</taxon>
        <taxon>Bacillati</taxon>
        <taxon>Actinomycetota</taxon>
        <taxon>Actinomycetes</taxon>
        <taxon>Frankiales</taxon>
        <taxon>Frankiaceae</taxon>
        <taxon>Frankia</taxon>
    </lineage>
</organism>
<dbReference type="Gene3D" id="3.20.20.60">
    <property type="entry name" value="Phosphoenolpyruvate-binding domains"/>
    <property type="match status" value="1"/>
</dbReference>
<dbReference type="InterPro" id="IPR040442">
    <property type="entry name" value="Pyrv_kinase-like_dom_sf"/>
</dbReference>
<protein>
    <submittedName>
        <fullName evidence="2">Putative Phosphoenolpyruvate phosphomutase (Phosphoenolpyruvate mutase) (PEP mutase) (PEP phosphomutase)</fullName>
        <ecNumber evidence="2">5.4.2.9</ecNumber>
    </submittedName>
</protein>
<dbReference type="InterPro" id="IPR039556">
    <property type="entry name" value="ICL/PEPM"/>
</dbReference>
<reference evidence="2 3" key="1">
    <citation type="submission" date="2017-06" db="EMBL/GenBank/DDBJ databases">
        <authorList>
            <person name="Kim H.J."/>
            <person name="Triplett B.A."/>
        </authorList>
    </citation>
    <scope>NUCLEOTIDE SEQUENCE [LARGE SCALE GENOMIC DNA]</scope>
    <source>
        <strain evidence="2">FRACA_ARgP5</strain>
    </source>
</reference>
<evidence type="ECO:0000313" key="2">
    <source>
        <dbReference type="EMBL" id="SNQ51636.1"/>
    </source>
</evidence>
<dbReference type="Pfam" id="PF13714">
    <property type="entry name" value="PEP_mutase"/>
    <property type="match status" value="1"/>
</dbReference>
<accession>A0A2I2L136</accession>
<evidence type="ECO:0000313" key="3">
    <source>
        <dbReference type="Proteomes" id="UP000234331"/>
    </source>
</evidence>
<gene>
    <name evidence="2" type="ORF">FRACA_770020</name>
</gene>
<dbReference type="PANTHER" id="PTHR42905">
    <property type="entry name" value="PHOSPHOENOLPYRUVATE CARBOXYLASE"/>
    <property type="match status" value="1"/>
</dbReference>
<proteinExistence type="inferred from homology"/>
<dbReference type="EC" id="5.4.2.9" evidence="2"/>